<sequence>MPITIDPCRPRVLVWAPTLYESGFKQRHVDGDALAVQASLRAAGYDSVLLDAYYRGGPAATLADTLADAAGITQRHPDSDDAGSTSGFAVLVVHLFTSDAYGPRLRRIADELVAARLRHPRLTVIGFGPLAVSASGELMAHGAVDHVIAGPATVIADPFVADLLTHLRAHLTVHTPLRSLTTADLPYGANSVVSVAASRGCRSRCTFCAYNADLPGGGWRDLPMAPVVDDIAHLHEATGATAFAFSDSDFGGNRDECARRATELRDGLTAAGLAGTLTFAISVRGESLAPHIVGLLADAGIRTMLIGVESFNPDTLRRVYGKRQNLTHLREVVAAADDAGVTIVASYILWHPWQTLGGLRAELDALEDFGRHRIPHFMARSRLKVIPGTVIERQVAADGLLITAPFHRAFTIADPAAAALEEALNEWFSAIAAPVLSDLHETDAGSLDRLAELKIAEWTWLTDAVNREDIDHG</sequence>
<evidence type="ECO:0000256" key="2">
    <source>
        <dbReference type="ARBA" id="ARBA00022691"/>
    </source>
</evidence>
<keyword evidence="3" id="KW-0479">Metal-binding</keyword>
<evidence type="ECO:0000256" key="3">
    <source>
        <dbReference type="ARBA" id="ARBA00022723"/>
    </source>
</evidence>
<evidence type="ECO:0000259" key="6">
    <source>
        <dbReference type="PROSITE" id="PS51918"/>
    </source>
</evidence>
<proteinExistence type="predicted"/>
<feature type="domain" description="Radical SAM core" evidence="6">
    <location>
        <begin position="187"/>
        <end position="413"/>
    </location>
</feature>
<keyword evidence="2" id="KW-0949">S-adenosyl-L-methionine</keyword>
<dbReference type="GO" id="GO:0051536">
    <property type="term" value="F:iron-sulfur cluster binding"/>
    <property type="evidence" value="ECO:0007669"/>
    <property type="project" value="UniProtKB-KW"/>
</dbReference>
<dbReference type="SUPFAM" id="SSF102114">
    <property type="entry name" value="Radical SAM enzymes"/>
    <property type="match status" value="1"/>
</dbReference>
<accession>A0A1C6U3M9</accession>
<evidence type="ECO:0000256" key="5">
    <source>
        <dbReference type="ARBA" id="ARBA00023014"/>
    </source>
</evidence>
<keyword evidence="8" id="KW-1185">Reference proteome</keyword>
<comment type="cofactor">
    <cofactor evidence="1">
        <name>[4Fe-4S] cluster</name>
        <dbReference type="ChEBI" id="CHEBI:49883"/>
    </cofactor>
</comment>
<organism evidence="7 8">
    <name type="scientific">Micromonospora yangpuensis</name>
    <dbReference type="NCBI Taxonomy" id="683228"/>
    <lineage>
        <taxon>Bacteria</taxon>
        <taxon>Bacillati</taxon>
        <taxon>Actinomycetota</taxon>
        <taxon>Actinomycetes</taxon>
        <taxon>Micromonosporales</taxon>
        <taxon>Micromonosporaceae</taxon>
        <taxon>Micromonospora</taxon>
    </lineage>
</organism>
<evidence type="ECO:0000256" key="1">
    <source>
        <dbReference type="ARBA" id="ARBA00001966"/>
    </source>
</evidence>
<dbReference type="PROSITE" id="PS51918">
    <property type="entry name" value="RADICAL_SAM"/>
    <property type="match status" value="1"/>
</dbReference>
<dbReference type="InterPro" id="IPR006638">
    <property type="entry name" value="Elp3/MiaA/NifB-like_rSAM"/>
</dbReference>
<dbReference type="SFLD" id="SFLDG01082">
    <property type="entry name" value="B12-binding_domain_containing"/>
    <property type="match status" value="1"/>
</dbReference>
<dbReference type="Pfam" id="PF04055">
    <property type="entry name" value="Radical_SAM"/>
    <property type="match status" value="1"/>
</dbReference>
<dbReference type="STRING" id="683228.GA0070617_0945"/>
<dbReference type="Gene3D" id="3.20.20.70">
    <property type="entry name" value="Aldolase class I"/>
    <property type="match status" value="1"/>
</dbReference>
<dbReference type="SFLD" id="SFLDS00029">
    <property type="entry name" value="Radical_SAM"/>
    <property type="match status" value="1"/>
</dbReference>
<evidence type="ECO:0000313" key="7">
    <source>
        <dbReference type="EMBL" id="SCL48675.1"/>
    </source>
</evidence>
<name>A0A1C6U3M9_9ACTN</name>
<dbReference type="InterPro" id="IPR007197">
    <property type="entry name" value="rSAM"/>
</dbReference>
<protein>
    <submittedName>
        <fullName evidence="7">Radical SAM superfamily enzyme YgiQ, UPF0313 family</fullName>
    </submittedName>
</protein>
<dbReference type="EMBL" id="FMIA01000002">
    <property type="protein sequence ID" value="SCL48675.1"/>
    <property type="molecule type" value="Genomic_DNA"/>
</dbReference>
<dbReference type="InterPro" id="IPR051198">
    <property type="entry name" value="BchE-like"/>
</dbReference>
<evidence type="ECO:0000256" key="4">
    <source>
        <dbReference type="ARBA" id="ARBA00023004"/>
    </source>
</evidence>
<dbReference type="InterPro" id="IPR013785">
    <property type="entry name" value="Aldolase_TIM"/>
</dbReference>
<dbReference type="GO" id="GO:0003824">
    <property type="term" value="F:catalytic activity"/>
    <property type="evidence" value="ECO:0007669"/>
    <property type="project" value="InterPro"/>
</dbReference>
<keyword evidence="4" id="KW-0408">Iron</keyword>
<dbReference type="GO" id="GO:0046872">
    <property type="term" value="F:metal ion binding"/>
    <property type="evidence" value="ECO:0007669"/>
    <property type="project" value="UniProtKB-KW"/>
</dbReference>
<dbReference type="AlphaFoldDB" id="A0A1C6U3M9"/>
<gene>
    <name evidence="7" type="ORF">GA0070617_0945</name>
</gene>
<dbReference type="CDD" id="cd01335">
    <property type="entry name" value="Radical_SAM"/>
    <property type="match status" value="1"/>
</dbReference>
<dbReference type="GO" id="GO:0005829">
    <property type="term" value="C:cytosol"/>
    <property type="evidence" value="ECO:0007669"/>
    <property type="project" value="TreeGrafter"/>
</dbReference>
<dbReference type="PANTHER" id="PTHR43409">
    <property type="entry name" value="ANAEROBIC MAGNESIUM-PROTOPORPHYRIN IX MONOMETHYL ESTER CYCLASE-RELATED"/>
    <property type="match status" value="1"/>
</dbReference>
<evidence type="ECO:0000313" key="8">
    <source>
        <dbReference type="Proteomes" id="UP000198937"/>
    </source>
</evidence>
<dbReference type="Proteomes" id="UP000198937">
    <property type="component" value="Unassembled WGS sequence"/>
</dbReference>
<dbReference type="SMART" id="SM00729">
    <property type="entry name" value="Elp3"/>
    <property type="match status" value="1"/>
</dbReference>
<dbReference type="PANTHER" id="PTHR43409:SF7">
    <property type="entry name" value="BLL1977 PROTEIN"/>
    <property type="match status" value="1"/>
</dbReference>
<reference evidence="7 8" key="1">
    <citation type="submission" date="2016-06" db="EMBL/GenBank/DDBJ databases">
        <authorList>
            <person name="Kjaerup R.B."/>
            <person name="Dalgaard T.S."/>
            <person name="Juul-Madsen H.R."/>
        </authorList>
    </citation>
    <scope>NUCLEOTIDE SEQUENCE [LARGE SCALE GENOMIC DNA]</scope>
    <source>
        <strain evidence="7 8">DSM 45577</strain>
    </source>
</reference>
<keyword evidence="5" id="KW-0411">Iron-sulfur</keyword>
<dbReference type="InterPro" id="IPR058240">
    <property type="entry name" value="rSAM_sf"/>
</dbReference>